<comment type="catalytic activity">
    <reaction evidence="10">
        <text>xylitol + NADP(+) = D-xylose + NADPH + H(+)</text>
        <dbReference type="Rhea" id="RHEA:27445"/>
        <dbReference type="ChEBI" id="CHEBI:15378"/>
        <dbReference type="ChEBI" id="CHEBI:17151"/>
        <dbReference type="ChEBI" id="CHEBI:53455"/>
        <dbReference type="ChEBI" id="CHEBI:57783"/>
        <dbReference type="ChEBI" id="CHEBI:58349"/>
        <dbReference type="EC" id="1.1.1.307"/>
    </reaction>
</comment>
<dbReference type="SUPFAM" id="SSF51430">
    <property type="entry name" value="NAD(P)-linked oxidoreductase"/>
    <property type="match status" value="1"/>
</dbReference>
<evidence type="ECO:0000256" key="12">
    <source>
        <dbReference type="RuleBase" id="RU000461"/>
    </source>
</evidence>
<reference evidence="14" key="1">
    <citation type="journal article" date="2020" name="bioRxiv">
        <title>Genomic and phenotypic heterogeneity of clinical isolates of the human pathogens Aspergillus fumigatus, Aspergillus lentulus and Aspergillus fumigatiaffinis.</title>
        <authorList>
            <person name="dos Santos R.A.C."/>
            <person name="Steenwyk J.L."/>
            <person name="Rivero-Menendez O."/>
            <person name="Mead M.E."/>
            <person name="Silva L.P."/>
            <person name="Bastos R.W."/>
            <person name="Alastruey-Izquierdo A."/>
            <person name="Goldman G.H."/>
            <person name="Rokas A."/>
        </authorList>
    </citation>
    <scope>NUCLEOTIDE SEQUENCE</scope>
    <source>
        <strain evidence="14">CNM-CM8927</strain>
    </source>
</reference>
<evidence type="ECO:0000256" key="4">
    <source>
        <dbReference type="ARBA" id="ARBA00022617"/>
    </source>
</evidence>
<evidence type="ECO:0000256" key="1">
    <source>
        <dbReference type="ARBA" id="ARBA00001971"/>
    </source>
</evidence>
<dbReference type="PROSITE" id="PS00086">
    <property type="entry name" value="CYTOCHROME_P450"/>
    <property type="match status" value="1"/>
</dbReference>
<dbReference type="InterPro" id="IPR036396">
    <property type="entry name" value="Cyt_P450_sf"/>
</dbReference>
<dbReference type="InterPro" id="IPR023210">
    <property type="entry name" value="NADP_OxRdtase_dom"/>
</dbReference>
<keyword evidence="4 12" id="KW-0349">Heme</keyword>
<reference evidence="14" key="2">
    <citation type="submission" date="2020-04" db="EMBL/GenBank/DDBJ databases">
        <authorList>
            <person name="Santos R.A.C."/>
            <person name="Steenwyk J.L."/>
            <person name="Rivero-Menendez O."/>
            <person name="Mead M.E."/>
            <person name="Silva L.P."/>
            <person name="Bastos R.W."/>
            <person name="Alastruey-Izquierdo A."/>
            <person name="Goldman G.H."/>
            <person name="Rokas A."/>
        </authorList>
    </citation>
    <scope>NUCLEOTIDE SEQUENCE</scope>
    <source>
        <strain evidence="14">CNM-CM8927</strain>
    </source>
</reference>
<keyword evidence="7 12" id="KW-0408">Iron</keyword>
<comment type="function">
    <text evidence="9">Catalyzes the initial reaction in the xylose utilization pathway by reducing D-xylose into xylitol. Xylose is a major component of hemicelluloses such as xylan. Most fungi utilize D-xylose via three enzymatic reactions, xylose reductase (XR), xylitol dehydrogenase (XDH), and xylulokinase, to form xylulose 5-phosphate, which enters pentose phosphate pathway.</text>
</comment>
<comment type="catalytic activity">
    <reaction evidence="11">
        <text>xylitol + NAD(+) = D-xylose + NADH + H(+)</text>
        <dbReference type="Rhea" id="RHEA:27441"/>
        <dbReference type="ChEBI" id="CHEBI:15378"/>
        <dbReference type="ChEBI" id="CHEBI:17151"/>
        <dbReference type="ChEBI" id="CHEBI:53455"/>
        <dbReference type="ChEBI" id="CHEBI:57540"/>
        <dbReference type="ChEBI" id="CHEBI:57945"/>
        <dbReference type="EC" id="1.1.1.307"/>
    </reaction>
</comment>
<evidence type="ECO:0000256" key="6">
    <source>
        <dbReference type="ARBA" id="ARBA00023002"/>
    </source>
</evidence>
<dbReference type="EC" id="1.1.1.307" evidence="3"/>
<evidence type="ECO:0000313" key="15">
    <source>
        <dbReference type="Proteomes" id="UP000649114"/>
    </source>
</evidence>
<evidence type="ECO:0000256" key="3">
    <source>
        <dbReference type="ARBA" id="ARBA00012845"/>
    </source>
</evidence>
<evidence type="ECO:0000259" key="13">
    <source>
        <dbReference type="Pfam" id="PF00248"/>
    </source>
</evidence>
<dbReference type="PANTHER" id="PTHR46206:SF2">
    <property type="entry name" value="CYTOCHROME P450 MONOOXYGENASE AUSG-RELATED"/>
    <property type="match status" value="1"/>
</dbReference>
<organism evidence="14 15">
    <name type="scientific">Aspergillus lentulus</name>
    <dbReference type="NCBI Taxonomy" id="293939"/>
    <lineage>
        <taxon>Eukaryota</taxon>
        <taxon>Fungi</taxon>
        <taxon>Dikarya</taxon>
        <taxon>Ascomycota</taxon>
        <taxon>Pezizomycotina</taxon>
        <taxon>Eurotiomycetes</taxon>
        <taxon>Eurotiomycetidae</taxon>
        <taxon>Eurotiales</taxon>
        <taxon>Aspergillaceae</taxon>
        <taxon>Aspergillus</taxon>
        <taxon>Aspergillus subgen. Fumigati</taxon>
    </lineage>
</organism>
<dbReference type="Pfam" id="PF00067">
    <property type="entry name" value="p450"/>
    <property type="match status" value="1"/>
</dbReference>
<dbReference type="CDD" id="cd11041">
    <property type="entry name" value="CYP503A1-like"/>
    <property type="match status" value="1"/>
</dbReference>
<protein>
    <recommendedName>
        <fullName evidence="3">D-xylose reductase [NAD(P)H]</fullName>
        <ecNumber evidence="3">1.1.1.307</ecNumber>
    </recommendedName>
</protein>
<dbReference type="GO" id="GO:0019748">
    <property type="term" value="P:secondary metabolic process"/>
    <property type="evidence" value="ECO:0007669"/>
    <property type="project" value="UniProtKB-ARBA"/>
</dbReference>
<evidence type="ECO:0000256" key="7">
    <source>
        <dbReference type="ARBA" id="ARBA00023004"/>
    </source>
</evidence>
<dbReference type="SUPFAM" id="SSF48264">
    <property type="entry name" value="Cytochrome P450"/>
    <property type="match status" value="1"/>
</dbReference>
<evidence type="ECO:0000256" key="8">
    <source>
        <dbReference type="ARBA" id="ARBA00023033"/>
    </source>
</evidence>
<dbReference type="CDD" id="cd19071">
    <property type="entry name" value="AKR_AKR1-5-like"/>
    <property type="match status" value="1"/>
</dbReference>
<gene>
    <name evidence="14" type="ORF">CNMCM8927_008648</name>
</gene>
<comment type="cofactor">
    <cofactor evidence="1">
        <name>heme</name>
        <dbReference type="ChEBI" id="CHEBI:30413"/>
    </cofactor>
</comment>
<dbReference type="Gene3D" id="3.20.20.100">
    <property type="entry name" value="NADP-dependent oxidoreductase domain"/>
    <property type="match status" value="1"/>
</dbReference>
<comment type="similarity">
    <text evidence="2 12">Belongs to the cytochrome P450 family.</text>
</comment>
<dbReference type="Proteomes" id="UP000649114">
    <property type="component" value="Unassembled WGS sequence"/>
</dbReference>
<dbReference type="Gene3D" id="1.10.630.10">
    <property type="entry name" value="Cytochrome P450"/>
    <property type="match status" value="1"/>
</dbReference>
<dbReference type="PROSITE" id="PS00798">
    <property type="entry name" value="ALDOKETO_REDUCTASE_1"/>
    <property type="match status" value="1"/>
</dbReference>
<proteinExistence type="inferred from homology"/>
<dbReference type="PROSITE" id="PS00062">
    <property type="entry name" value="ALDOKETO_REDUCTASE_2"/>
    <property type="match status" value="1"/>
</dbReference>
<dbReference type="GO" id="GO:0004497">
    <property type="term" value="F:monooxygenase activity"/>
    <property type="evidence" value="ECO:0007669"/>
    <property type="project" value="UniProtKB-KW"/>
</dbReference>
<dbReference type="InterPro" id="IPR036812">
    <property type="entry name" value="NAD(P)_OxRdtase_dom_sf"/>
</dbReference>
<dbReference type="PRINTS" id="PR00069">
    <property type="entry name" value="ALDKETRDTASE"/>
</dbReference>
<dbReference type="GO" id="GO:0005506">
    <property type="term" value="F:iron ion binding"/>
    <property type="evidence" value="ECO:0007669"/>
    <property type="project" value="InterPro"/>
</dbReference>
<dbReference type="FunFam" id="3.20.20.100:FF:000002">
    <property type="entry name" value="2,5-diketo-D-gluconic acid reductase A"/>
    <property type="match status" value="1"/>
</dbReference>
<comment type="caution">
    <text evidence="14">The sequence shown here is derived from an EMBL/GenBank/DDBJ whole genome shotgun (WGS) entry which is preliminary data.</text>
</comment>
<dbReference type="GO" id="GO:0020037">
    <property type="term" value="F:heme binding"/>
    <property type="evidence" value="ECO:0007669"/>
    <property type="project" value="InterPro"/>
</dbReference>
<dbReference type="InterPro" id="IPR017972">
    <property type="entry name" value="Cyt_P450_CS"/>
</dbReference>
<dbReference type="GO" id="GO:0016705">
    <property type="term" value="F:oxidoreductase activity, acting on paired donors, with incorporation or reduction of molecular oxygen"/>
    <property type="evidence" value="ECO:0007669"/>
    <property type="project" value="InterPro"/>
</dbReference>
<evidence type="ECO:0000313" key="14">
    <source>
        <dbReference type="EMBL" id="KAF4203503.1"/>
    </source>
</evidence>
<keyword evidence="8 12" id="KW-0503">Monooxygenase</keyword>
<dbReference type="InterPro" id="IPR020471">
    <property type="entry name" value="AKR"/>
</dbReference>
<evidence type="ECO:0000256" key="2">
    <source>
        <dbReference type="ARBA" id="ARBA00010617"/>
    </source>
</evidence>
<evidence type="ECO:0000256" key="5">
    <source>
        <dbReference type="ARBA" id="ARBA00022723"/>
    </source>
</evidence>
<feature type="domain" description="NADP-dependent oxidoreductase" evidence="13">
    <location>
        <begin position="18"/>
        <end position="268"/>
    </location>
</feature>
<dbReference type="AlphaFoldDB" id="A0AAN5YNH6"/>
<evidence type="ECO:0000256" key="9">
    <source>
        <dbReference type="ARBA" id="ARBA00025065"/>
    </source>
</evidence>
<dbReference type="PANTHER" id="PTHR46206">
    <property type="entry name" value="CYTOCHROME P450"/>
    <property type="match status" value="1"/>
</dbReference>
<dbReference type="InterPro" id="IPR001128">
    <property type="entry name" value="Cyt_P450"/>
</dbReference>
<dbReference type="EMBL" id="JAAAPU010000078">
    <property type="protein sequence ID" value="KAF4203503.1"/>
    <property type="molecule type" value="Genomic_DNA"/>
</dbReference>
<keyword evidence="5 12" id="KW-0479">Metal-binding</keyword>
<dbReference type="GO" id="GO:0016616">
    <property type="term" value="F:oxidoreductase activity, acting on the CH-OH group of donors, NAD or NADP as acceptor"/>
    <property type="evidence" value="ECO:0007669"/>
    <property type="project" value="UniProtKB-ARBA"/>
</dbReference>
<dbReference type="Pfam" id="PF00248">
    <property type="entry name" value="Aldo_ket_red"/>
    <property type="match status" value="1"/>
</dbReference>
<name>A0AAN5YNH6_ASPLE</name>
<dbReference type="InterPro" id="IPR018170">
    <property type="entry name" value="Aldo/ket_reductase_CS"/>
</dbReference>
<evidence type="ECO:0000256" key="10">
    <source>
        <dbReference type="ARBA" id="ARBA00047534"/>
    </source>
</evidence>
<keyword evidence="6 12" id="KW-0560">Oxidoreductase</keyword>
<accession>A0AAN5YNH6</accession>
<evidence type="ECO:0000256" key="11">
    <source>
        <dbReference type="ARBA" id="ARBA00049485"/>
    </source>
</evidence>
<sequence length="686" mass="77157">MSLGRKFKLNSGYEIPAVGLGTWRSAPHEVEDAVATALRVGYRHIDGAAVYLNEAEVGRGWKKSGVPREEIFVTSKLWNTHHHPSHVEEALDKTLKDLQTDYLDLYLPVEPVTKRFRLVDIPIGDTWAAMEKLVKAGKIRSIGVSNFTIEKIEELLKTAEIPPTVNQIEAHPYLLQPRLFQYLKENNILPVAYSPLGNNIFGAPRVVDDPAVIEIAKRLGKDPAGLLISWSVQRGSAAIPKSVTESRIQSNFQDFIIPDAEFEALSKLDRHQRYSYPFRWGVDVFGELGAEEAERRAEEHAAKLREIAGGPASFGSTRTISSRPCLQYSNEIRAHPVLSFGRAITLEFHSDIHGFEPFNQLAGSDEIFQDAIRMKLAQNLGSVTKPLSDETSIVLEKHWSNDANWHEVALKPTNLKMVAQLLSKVFLGDKICRNPDWLRITVDYTVNTFLAAEDLRLWPRLIRPNMANFLPSCRKIRRELKEATKIITPWMGECAKGRPYPPAEAQMAFSIIAIHTTQTCSHRSSSAFALMQSVLKESQRMKPVNITSMRRLALKDIKLSDGTLIPKGSSLLVSSHKMWDPDVYPNPETFDPYRFMRLRETPGHETSAQLVSPSPEHLGFGYGKHACPGRFYAANEVKIALCHILLKYDFKLPDGYTPTVRTRGISVSADPSAKLVIRRRQDEIAL</sequence>